<dbReference type="EMBL" id="CP035281">
    <property type="protein sequence ID" value="QAT42037.1"/>
    <property type="molecule type" value="Genomic_DNA"/>
</dbReference>
<name>A0A410PST3_9FIRM</name>
<feature type="region of interest" description="Disordered" evidence="1">
    <location>
        <begin position="18"/>
        <end position="98"/>
    </location>
</feature>
<dbReference type="Proteomes" id="UP000287601">
    <property type="component" value="Chromosome"/>
</dbReference>
<protein>
    <recommendedName>
        <fullName evidence="4">Late competence development protein ComFB</fullName>
    </recommendedName>
</protein>
<dbReference type="KEGG" id="amij:EQM06_01670"/>
<evidence type="ECO:0000313" key="2">
    <source>
        <dbReference type="EMBL" id="QAT42037.1"/>
    </source>
</evidence>
<feature type="compositionally biased region" description="Basic and acidic residues" evidence="1">
    <location>
        <begin position="33"/>
        <end position="48"/>
    </location>
</feature>
<feature type="compositionally biased region" description="Basic and acidic residues" evidence="1">
    <location>
        <begin position="87"/>
        <end position="98"/>
    </location>
</feature>
<keyword evidence="3" id="KW-1185">Reference proteome</keyword>
<dbReference type="OrthoDB" id="5616024at2"/>
<feature type="compositionally biased region" description="Basic and acidic residues" evidence="1">
    <location>
        <begin position="64"/>
        <end position="76"/>
    </location>
</feature>
<evidence type="ECO:0008006" key="4">
    <source>
        <dbReference type="Google" id="ProtNLM"/>
    </source>
</evidence>
<dbReference type="AlphaFoldDB" id="A0A410PST3"/>
<gene>
    <name evidence="2" type="ORF">EQM06_01670</name>
</gene>
<dbReference type="Pfam" id="PF10719">
    <property type="entry name" value="ComFB"/>
    <property type="match status" value="1"/>
</dbReference>
<organism evidence="2 3">
    <name type="scientific">Aminipila luticellarii</name>
    <dbReference type="NCBI Taxonomy" id="2507160"/>
    <lineage>
        <taxon>Bacteria</taxon>
        <taxon>Bacillati</taxon>
        <taxon>Bacillota</taxon>
        <taxon>Clostridia</taxon>
        <taxon>Peptostreptococcales</taxon>
        <taxon>Anaerovoracaceae</taxon>
        <taxon>Aminipila</taxon>
    </lineage>
</organism>
<accession>A0A410PST3</accession>
<evidence type="ECO:0000313" key="3">
    <source>
        <dbReference type="Proteomes" id="UP000287601"/>
    </source>
</evidence>
<reference evidence="2 3" key="1">
    <citation type="submission" date="2019-01" db="EMBL/GenBank/DDBJ databases">
        <title>Draft genomes of a novel of Aminipila strains.</title>
        <authorList>
            <person name="Ma S."/>
        </authorList>
    </citation>
    <scope>NUCLEOTIDE SEQUENCE [LARGE SCALE GENOMIC DNA]</scope>
    <source>
        <strain evidence="3">JN-39</strain>
    </source>
</reference>
<sequence>MPKKSNKTAHVLSLLTNGAADLLDEDSSVPASTHERKTHSDAPKKEVVVELPQASDADPISDLVKSDLQKELDKQLHNKTAPVSPKTPDHKEETDADERLPYSTAFMEKFGLQSSQNRHLHQEALEREIQERIVAEEAEACAPTPSDQIKSELYVLEDFNDEEDTIVSEMKNTVFHQEKDTSAGTLPLSERNRSFLHNFAEDIMIAEAPKVMKSFNMCTCQDCIYEVVTAALNDAKPLYAMTTQQQLAQELSHYEQQYGAELTSELTKACIKVKINPHRPAHRVSPNK</sequence>
<dbReference type="RefSeq" id="WP_128744691.1">
    <property type="nucleotide sequence ID" value="NZ_CP035281.1"/>
</dbReference>
<evidence type="ECO:0000256" key="1">
    <source>
        <dbReference type="SAM" id="MobiDB-lite"/>
    </source>
</evidence>
<proteinExistence type="predicted"/>
<dbReference type="InterPro" id="IPR019657">
    <property type="entry name" value="ComFB"/>
</dbReference>